<dbReference type="EMBL" id="LAZR01043829">
    <property type="protein sequence ID" value="KKL06141.1"/>
    <property type="molecule type" value="Genomic_DNA"/>
</dbReference>
<evidence type="ECO:0000313" key="1">
    <source>
        <dbReference type="EMBL" id="KKL06141.1"/>
    </source>
</evidence>
<proteinExistence type="predicted"/>
<dbReference type="AlphaFoldDB" id="A0A0F9CKA0"/>
<organism evidence="1">
    <name type="scientific">marine sediment metagenome</name>
    <dbReference type="NCBI Taxonomy" id="412755"/>
    <lineage>
        <taxon>unclassified sequences</taxon>
        <taxon>metagenomes</taxon>
        <taxon>ecological metagenomes</taxon>
    </lineage>
</organism>
<sequence>MENKIKQFAELLEKEQKERLHQKNLACQANLDSCKVTVKPGKKYIKVDVGLSGKYMIDQGGNIYGIKGYGVIHKGHCYGTLDTINDYYWGNYRGVCK</sequence>
<gene>
    <name evidence="1" type="ORF">LCGC14_2599000</name>
</gene>
<name>A0A0F9CKA0_9ZZZZ</name>
<reference evidence="1" key="1">
    <citation type="journal article" date="2015" name="Nature">
        <title>Complex archaea that bridge the gap between prokaryotes and eukaryotes.</title>
        <authorList>
            <person name="Spang A."/>
            <person name="Saw J.H."/>
            <person name="Jorgensen S.L."/>
            <person name="Zaremba-Niedzwiedzka K."/>
            <person name="Martijn J."/>
            <person name="Lind A.E."/>
            <person name="van Eijk R."/>
            <person name="Schleper C."/>
            <person name="Guy L."/>
            <person name="Ettema T.J."/>
        </authorList>
    </citation>
    <scope>NUCLEOTIDE SEQUENCE</scope>
</reference>
<protein>
    <submittedName>
        <fullName evidence="1">Uncharacterized protein</fullName>
    </submittedName>
</protein>
<comment type="caution">
    <text evidence="1">The sequence shown here is derived from an EMBL/GenBank/DDBJ whole genome shotgun (WGS) entry which is preliminary data.</text>
</comment>
<accession>A0A0F9CKA0</accession>